<name>A0A081CGA7_PSEA2</name>
<sequence length="244" mass="26829">MSSLFSSCFGRRSGSAPLPDTDSDVPAGRRAVDSVNPAKCAFCNVTPDRFKIILEDAELICFRDRSPAAAVHLQVIPRTHIANVQSLGPHDTDLVRRMHAFGTRALDLLQSQVQSQKGGLDGASKGSTPVERRFGFHIPPFRSVDHLHMHCLELPFSNSLRALKYRVAKPPSPSYFKGWSWFAEYEQTCALLSAGRKHYAEIAGIADSNTRDGRICVGCKVSVEDQQSDTLSLGSPDRVDLEAF</sequence>
<organism evidence="4">
    <name type="scientific">Pseudozyma antarctica</name>
    <name type="common">Yeast</name>
    <name type="synonym">Candida antarctica</name>
    <dbReference type="NCBI Taxonomy" id="84753"/>
    <lineage>
        <taxon>Eukaryota</taxon>
        <taxon>Fungi</taxon>
        <taxon>Dikarya</taxon>
        <taxon>Basidiomycota</taxon>
        <taxon>Ustilaginomycotina</taxon>
        <taxon>Ustilaginomycetes</taxon>
        <taxon>Ustilaginales</taxon>
        <taxon>Ustilaginaceae</taxon>
        <taxon>Moesziomyces</taxon>
    </lineage>
</organism>
<dbReference type="HOGENOM" id="CLU_056776_4_1_1"/>
<dbReference type="SUPFAM" id="SSF54197">
    <property type="entry name" value="HIT-like"/>
    <property type="match status" value="1"/>
</dbReference>
<proteinExistence type="predicted"/>
<dbReference type="GeneID" id="26304879"/>
<dbReference type="Gene3D" id="3.30.428.10">
    <property type="entry name" value="HIT-like"/>
    <property type="match status" value="1"/>
</dbReference>
<dbReference type="PANTHER" id="PTHR12486">
    <property type="entry name" value="APRATAXIN-RELATED"/>
    <property type="match status" value="1"/>
</dbReference>
<gene>
    <name evidence="4" type="ORF">PAN0_010d3922</name>
</gene>
<dbReference type="RefSeq" id="XP_014655865.1">
    <property type="nucleotide sequence ID" value="XM_014800379.1"/>
</dbReference>
<dbReference type="EMBL" id="DF830077">
    <property type="protein sequence ID" value="GAK65703.1"/>
    <property type="molecule type" value="Genomic_DNA"/>
</dbReference>
<dbReference type="InterPro" id="IPR036265">
    <property type="entry name" value="HIT-like_sf"/>
</dbReference>
<evidence type="ECO:0000256" key="2">
    <source>
        <dbReference type="ARBA" id="ARBA00022801"/>
    </source>
</evidence>
<evidence type="ECO:0000256" key="3">
    <source>
        <dbReference type="SAM" id="MobiDB-lite"/>
    </source>
</evidence>
<dbReference type="Proteomes" id="UP000053758">
    <property type="component" value="Unassembled WGS sequence"/>
</dbReference>
<evidence type="ECO:0000313" key="4">
    <source>
        <dbReference type="EMBL" id="GAK65703.1"/>
    </source>
</evidence>
<evidence type="ECO:0000313" key="5">
    <source>
        <dbReference type="Proteomes" id="UP000053758"/>
    </source>
</evidence>
<keyword evidence="5" id="KW-1185">Reference proteome</keyword>
<dbReference type="GO" id="GO:0016787">
    <property type="term" value="F:hydrolase activity"/>
    <property type="evidence" value="ECO:0007669"/>
    <property type="project" value="UniProtKB-KW"/>
</dbReference>
<feature type="region of interest" description="Disordered" evidence="3">
    <location>
        <begin position="1"/>
        <end position="30"/>
    </location>
</feature>
<dbReference type="PANTHER" id="PTHR12486:SF5">
    <property type="entry name" value="ADENOSINE 5'-MONOPHOSPHORAMIDASE HINT3"/>
    <property type="match status" value="1"/>
</dbReference>
<evidence type="ECO:0000256" key="1">
    <source>
        <dbReference type="ARBA" id="ARBA00022741"/>
    </source>
</evidence>
<accession>A0A081CGA7</accession>
<protein>
    <submittedName>
        <fullName evidence="4">HIT-like protein</fullName>
    </submittedName>
</protein>
<dbReference type="AlphaFoldDB" id="A0A081CGA7"/>
<dbReference type="Pfam" id="PF11969">
    <property type="entry name" value="DcpS_C"/>
    <property type="match status" value="1"/>
</dbReference>
<reference evidence="4" key="1">
    <citation type="submission" date="2014-07" db="EMBL/GenBank/DDBJ databases">
        <title>Draft genome sequence of the yeast Pseudozyma antarctica JCM 10317 known as a producer of lipase B which used in a wide range of industrial applications.</title>
        <authorList>
            <person name="Morita T."/>
            <person name="Saika A."/>
            <person name="Koike H."/>
        </authorList>
    </citation>
    <scope>NUCLEOTIDE SEQUENCE</scope>
    <source>
        <strain evidence="4">JCM 10317</strain>
    </source>
</reference>
<dbReference type="GO" id="GO:0000166">
    <property type="term" value="F:nucleotide binding"/>
    <property type="evidence" value="ECO:0007669"/>
    <property type="project" value="UniProtKB-KW"/>
</dbReference>
<keyword evidence="1" id="KW-0547">Nucleotide-binding</keyword>
<keyword evidence="2" id="KW-0378">Hydrolase</keyword>